<feature type="transmembrane region" description="Helical" evidence="1">
    <location>
        <begin position="40"/>
        <end position="59"/>
    </location>
</feature>
<reference evidence="2" key="1">
    <citation type="journal article" date="2015" name="ISME J.">
        <title>Draft Genome Sequence of Streptomyces incarnatus NRRL8089, which Produces the Nucleoside Antibiotic Sinefungin.</title>
        <authorList>
            <person name="Oshima K."/>
            <person name="Hattori M."/>
            <person name="Shimizu H."/>
            <person name="Fukuda K."/>
            <person name="Nemoto M."/>
            <person name="Inagaki K."/>
            <person name="Tamura T."/>
        </authorList>
    </citation>
    <scope>NUCLEOTIDE SEQUENCE</scope>
    <source>
        <strain evidence="2">FACHB-1277</strain>
    </source>
</reference>
<reference evidence="2" key="2">
    <citation type="submission" date="2020-08" db="EMBL/GenBank/DDBJ databases">
        <authorList>
            <person name="Chen M."/>
            <person name="Teng W."/>
            <person name="Zhao L."/>
            <person name="Hu C."/>
            <person name="Zhou Y."/>
            <person name="Han B."/>
            <person name="Song L."/>
            <person name="Shu W."/>
        </authorList>
    </citation>
    <scope>NUCLEOTIDE SEQUENCE</scope>
    <source>
        <strain evidence="2">FACHB-1277</strain>
    </source>
</reference>
<keyword evidence="1" id="KW-0472">Membrane</keyword>
<evidence type="ECO:0000313" key="2">
    <source>
        <dbReference type="EMBL" id="MBD2151423.1"/>
    </source>
</evidence>
<evidence type="ECO:0000256" key="1">
    <source>
        <dbReference type="SAM" id="Phobius"/>
    </source>
</evidence>
<dbReference type="AlphaFoldDB" id="A0A926UVB3"/>
<comment type="caution">
    <text evidence="2">The sequence shown here is derived from an EMBL/GenBank/DDBJ whole genome shotgun (WGS) entry which is preliminary data.</text>
</comment>
<proteinExistence type="predicted"/>
<gene>
    <name evidence="2" type="ORF">H6F44_15025</name>
</gene>
<protein>
    <submittedName>
        <fullName evidence="2">Uncharacterized protein</fullName>
    </submittedName>
</protein>
<evidence type="ECO:0000313" key="3">
    <source>
        <dbReference type="Proteomes" id="UP000631421"/>
    </source>
</evidence>
<sequence>MNRLIGYTVVLLSAIATLAALFVFGELLLIIVIFCPLKNCIPQFLVLLTIGFAVFYILFRLMRLGVKIAAKPNRRNQ</sequence>
<accession>A0A926UVB3</accession>
<name>A0A926UVB3_9CYAN</name>
<keyword evidence="1" id="KW-0812">Transmembrane</keyword>
<dbReference type="Proteomes" id="UP000631421">
    <property type="component" value="Unassembled WGS sequence"/>
</dbReference>
<feature type="transmembrane region" description="Helical" evidence="1">
    <location>
        <begin position="7"/>
        <end position="34"/>
    </location>
</feature>
<organism evidence="2 3">
    <name type="scientific">Pseudanabaena cinerea FACHB-1277</name>
    <dbReference type="NCBI Taxonomy" id="2949581"/>
    <lineage>
        <taxon>Bacteria</taxon>
        <taxon>Bacillati</taxon>
        <taxon>Cyanobacteriota</taxon>
        <taxon>Cyanophyceae</taxon>
        <taxon>Pseudanabaenales</taxon>
        <taxon>Pseudanabaenaceae</taxon>
        <taxon>Pseudanabaena</taxon>
        <taxon>Pseudanabaena cinerea</taxon>
    </lineage>
</organism>
<dbReference type="EMBL" id="JACJPY010000052">
    <property type="protein sequence ID" value="MBD2151423.1"/>
    <property type="molecule type" value="Genomic_DNA"/>
</dbReference>
<keyword evidence="1" id="KW-1133">Transmembrane helix</keyword>
<dbReference type="RefSeq" id="WP_190351841.1">
    <property type="nucleotide sequence ID" value="NZ_JACJPY010000052.1"/>
</dbReference>
<keyword evidence="3" id="KW-1185">Reference proteome</keyword>